<protein>
    <recommendedName>
        <fullName evidence="2">Uncharacterized protein YyaB-like PH domain-containing protein</fullName>
    </recommendedName>
</protein>
<reference evidence="3 4" key="1">
    <citation type="submission" date="2018-11" db="EMBL/GenBank/DDBJ databases">
        <title>Rufibacter latericius sp. nov., isolated from water in Baiyang Lake.</title>
        <authorList>
            <person name="Yang Y."/>
        </authorList>
    </citation>
    <scope>NUCLEOTIDE SEQUENCE [LARGE SCALE GENOMIC DNA]</scope>
    <source>
        <strain evidence="3 4">R-22-1c-1</strain>
    </source>
</reference>
<proteinExistence type="predicted"/>
<comment type="caution">
    <text evidence="3">The sequence shown here is derived from an EMBL/GenBank/DDBJ whole genome shotgun (WGS) entry which is preliminary data.</text>
</comment>
<feature type="transmembrane region" description="Helical" evidence="1">
    <location>
        <begin position="12"/>
        <end position="31"/>
    </location>
</feature>
<keyword evidence="1" id="KW-0472">Membrane</keyword>
<evidence type="ECO:0000256" key="1">
    <source>
        <dbReference type="SAM" id="Phobius"/>
    </source>
</evidence>
<dbReference type="EMBL" id="RJJD01000005">
    <property type="protein sequence ID" value="RNI26952.1"/>
    <property type="molecule type" value="Genomic_DNA"/>
</dbReference>
<feature type="domain" description="Uncharacterized protein YyaB-like PH" evidence="2">
    <location>
        <begin position="63"/>
        <end position="136"/>
    </location>
</feature>
<keyword evidence="4" id="KW-1185">Reference proteome</keyword>
<evidence type="ECO:0000259" key="2">
    <source>
        <dbReference type="Pfam" id="PF06713"/>
    </source>
</evidence>
<evidence type="ECO:0000313" key="4">
    <source>
        <dbReference type="Proteomes" id="UP000272117"/>
    </source>
</evidence>
<keyword evidence="1" id="KW-1133">Transmembrane helix</keyword>
<dbReference type="InterPro" id="IPR009589">
    <property type="entry name" value="PH_YyaB-like"/>
</dbReference>
<keyword evidence="1" id="KW-0812">Transmembrane</keyword>
<dbReference type="GO" id="GO:0030153">
    <property type="term" value="P:bacteriocin immunity"/>
    <property type="evidence" value="ECO:0007669"/>
    <property type="project" value="InterPro"/>
</dbReference>
<organism evidence="3 4">
    <name type="scientific">Rufibacter latericius</name>
    <dbReference type="NCBI Taxonomy" id="2487040"/>
    <lineage>
        <taxon>Bacteria</taxon>
        <taxon>Pseudomonadati</taxon>
        <taxon>Bacteroidota</taxon>
        <taxon>Cytophagia</taxon>
        <taxon>Cytophagales</taxon>
        <taxon>Hymenobacteraceae</taxon>
        <taxon>Rufibacter</taxon>
    </lineage>
</organism>
<dbReference type="RefSeq" id="WP_123126959.1">
    <property type="nucleotide sequence ID" value="NZ_RJJD01000005.1"/>
</dbReference>
<dbReference type="OrthoDB" id="1437824at2"/>
<dbReference type="Pfam" id="PF06713">
    <property type="entry name" value="bPH_4"/>
    <property type="match status" value="1"/>
</dbReference>
<accession>A0A3M9MN34</accession>
<sequence length="145" mass="16569">MVSLTFRSSKSWVSALGIWGTIALLSAVMVQELQSNLPLPGKIGLALFCVLLSGLLLWMWFGTYYRTCGEMLHFRCGPLHGKILIQQIREIHQNQSPWSGFRPALGLNGLIIHYNRWDTVYLSPAQKQEFLWELQQVKPEIVVKN</sequence>
<name>A0A3M9MN34_9BACT</name>
<dbReference type="Proteomes" id="UP000272117">
    <property type="component" value="Unassembled WGS sequence"/>
</dbReference>
<dbReference type="AlphaFoldDB" id="A0A3M9MN34"/>
<evidence type="ECO:0000313" key="3">
    <source>
        <dbReference type="EMBL" id="RNI26952.1"/>
    </source>
</evidence>
<feature type="transmembrane region" description="Helical" evidence="1">
    <location>
        <begin position="43"/>
        <end position="65"/>
    </location>
</feature>
<gene>
    <name evidence="3" type="ORF">EFB08_10820</name>
</gene>